<dbReference type="EMBL" id="CAJPDQ010000037">
    <property type="protein sequence ID" value="CAF9930970.1"/>
    <property type="molecule type" value="Genomic_DNA"/>
</dbReference>
<gene>
    <name evidence="1" type="ORF">GOMPHAMPRED_005782</name>
</gene>
<dbReference type="GO" id="GO:0000470">
    <property type="term" value="P:maturation of LSU-rRNA"/>
    <property type="evidence" value="ECO:0007669"/>
    <property type="project" value="TreeGrafter"/>
</dbReference>
<accession>A0A8H3IRV0</accession>
<dbReference type="PANTHER" id="PTHR15002">
    <property type="entry name" value="RIBOSOMAL BIOGENESIS PROTEIN LAS1L"/>
    <property type="match status" value="1"/>
</dbReference>
<protein>
    <recommendedName>
        <fullName evidence="3">LAS1-like protein</fullName>
    </recommendedName>
</protein>
<organism evidence="1 2">
    <name type="scientific">Gomphillus americanus</name>
    <dbReference type="NCBI Taxonomy" id="1940652"/>
    <lineage>
        <taxon>Eukaryota</taxon>
        <taxon>Fungi</taxon>
        <taxon>Dikarya</taxon>
        <taxon>Ascomycota</taxon>
        <taxon>Pezizomycotina</taxon>
        <taxon>Lecanoromycetes</taxon>
        <taxon>OSLEUM clade</taxon>
        <taxon>Ostropomycetidae</taxon>
        <taxon>Ostropales</taxon>
        <taxon>Graphidaceae</taxon>
        <taxon>Gomphilloideae</taxon>
        <taxon>Gomphillus</taxon>
    </lineage>
</organism>
<proteinExistence type="predicted"/>
<name>A0A8H3IRV0_9LECA</name>
<sequence>MSLVVRPWARSSDLLDVWSLFFSTGPDAEQSQRKACDIVQIWQHRSTGKLPHQILSTAALVDAQLHDRFCITTSFASVRSISAVHAMALLSFITGTTDIEQTKEHKVSMFDVAKTIGLPIKLVEIRHVIVHQGVPSLAVLREATNEALQWLRDEYWAKLVASENRKLTSSWKANQREVHAYSNSFQDIFAGIYPLIESYAKFAASEKATVSSDADSEAKTLVGTLTEYCKNDGTRIRVLASILGQSDYLGSAQSAWKQVVQELSLHNQESNGAYDIILEKTTTTNPP</sequence>
<dbReference type="InterPro" id="IPR007174">
    <property type="entry name" value="Las1"/>
</dbReference>
<keyword evidence="2" id="KW-1185">Reference proteome</keyword>
<dbReference type="GO" id="GO:0004519">
    <property type="term" value="F:endonuclease activity"/>
    <property type="evidence" value="ECO:0007669"/>
    <property type="project" value="InterPro"/>
</dbReference>
<evidence type="ECO:0008006" key="3">
    <source>
        <dbReference type="Google" id="ProtNLM"/>
    </source>
</evidence>
<reference evidence="1" key="1">
    <citation type="submission" date="2021-03" db="EMBL/GenBank/DDBJ databases">
        <authorList>
            <person name="Tagirdzhanova G."/>
        </authorList>
    </citation>
    <scope>NUCLEOTIDE SEQUENCE</scope>
</reference>
<comment type="caution">
    <text evidence="1">The sequence shown here is derived from an EMBL/GenBank/DDBJ whole genome shotgun (WGS) entry which is preliminary data.</text>
</comment>
<dbReference type="Pfam" id="PF04031">
    <property type="entry name" value="Las1"/>
    <property type="match status" value="1"/>
</dbReference>
<evidence type="ECO:0000313" key="1">
    <source>
        <dbReference type="EMBL" id="CAF9930970.1"/>
    </source>
</evidence>
<dbReference type="GO" id="GO:0030687">
    <property type="term" value="C:preribosome, large subunit precursor"/>
    <property type="evidence" value="ECO:0007669"/>
    <property type="project" value="TreeGrafter"/>
</dbReference>
<evidence type="ECO:0000313" key="2">
    <source>
        <dbReference type="Proteomes" id="UP000664169"/>
    </source>
</evidence>
<dbReference type="PANTHER" id="PTHR15002:SF0">
    <property type="entry name" value="RIBOSOMAL BIOGENESIS PROTEIN LAS1L"/>
    <property type="match status" value="1"/>
</dbReference>
<dbReference type="GO" id="GO:0090730">
    <property type="term" value="C:Las1 complex"/>
    <property type="evidence" value="ECO:0007669"/>
    <property type="project" value="InterPro"/>
</dbReference>
<dbReference type="OrthoDB" id="10263222at2759"/>
<dbReference type="AlphaFoldDB" id="A0A8H3IRV0"/>
<dbReference type="GO" id="GO:0000460">
    <property type="term" value="P:maturation of 5.8S rRNA"/>
    <property type="evidence" value="ECO:0007669"/>
    <property type="project" value="TreeGrafter"/>
</dbReference>
<dbReference type="Proteomes" id="UP000664169">
    <property type="component" value="Unassembled WGS sequence"/>
</dbReference>